<dbReference type="AlphaFoldDB" id="A0A0E0HQU3"/>
<organism evidence="2">
    <name type="scientific">Oryza nivara</name>
    <name type="common">Indian wild rice</name>
    <name type="synonym">Oryza sativa f. spontanea</name>
    <dbReference type="NCBI Taxonomy" id="4536"/>
    <lineage>
        <taxon>Eukaryota</taxon>
        <taxon>Viridiplantae</taxon>
        <taxon>Streptophyta</taxon>
        <taxon>Embryophyta</taxon>
        <taxon>Tracheophyta</taxon>
        <taxon>Spermatophyta</taxon>
        <taxon>Magnoliopsida</taxon>
        <taxon>Liliopsida</taxon>
        <taxon>Poales</taxon>
        <taxon>Poaceae</taxon>
        <taxon>BOP clade</taxon>
        <taxon>Oryzoideae</taxon>
        <taxon>Oryzeae</taxon>
        <taxon>Oryzinae</taxon>
        <taxon>Oryza</taxon>
    </lineage>
</organism>
<protein>
    <submittedName>
        <fullName evidence="2">Uncharacterized protein</fullName>
    </submittedName>
</protein>
<name>A0A0E0HQU3_ORYNI</name>
<feature type="transmembrane region" description="Helical" evidence="1">
    <location>
        <begin position="229"/>
        <end position="248"/>
    </location>
</feature>
<evidence type="ECO:0000256" key="1">
    <source>
        <dbReference type="SAM" id="Phobius"/>
    </source>
</evidence>
<reference evidence="2" key="2">
    <citation type="submission" date="2018-04" db="EMBL/GenBank/DDBJ databases">
        <title>OnivRS2 (Oryza nivara Reference Sequence Version 2).</title>
        <authorList>
            <person name="Zhang J."/>
            <person name="Kudrna D."/>
            <person name="Lee S."/>
            <person name="Talag J."/>
            <person name="Rajasekar S."/>
            <person name="Welchert J."/>
            <person name="Hsing Y.-I."/>
            <person name="Wing R.A."/>
        </authorList>
    </citation>
    <scope>NUCLEOTIDE SEQUENCE [LARGE SCALE GENOMIC DNA]</scope>
    <source>
        <strain evidence="2">SL10</strain>
    </source>
</reference>
<feature type="transmembrane region" description="Helical" evidence="1">
    <location>
        <begin position="191"/>
        <end position="208"/>
    </location>
</feature>
<accession>A0A0E0HQU3</accession>
<evidence type="ECO:0000313" key="2">
    <source>
        <dbReference type="EnsemblPlants" id="ONIVA06G17560.1"/>
    </source>
</evidence>
<keyword evidence="1" id="KW-0472">Membrane</keyword>
<dbReference type="Gramene" id="ONIVA06G17560.1">
    <property type="protein sequence ID" value="ONIVA06G17560.1"/>
    <property type="gene ID" value="ONIVA06G17560"/>
</dbReference>
<keyword evidence="1" id="KW-0812">Transmembrane</keyword>
<dbReference type="HOGENOM" id="CLU_1063101_0_0_1"/>
<evidence type="ECO:0000313" key="3">
    <source>
        <dbReference type="Proteomes" id="UP000006591"/>
    </source>
</evidence>
<keyword evidence="3" id="KW-1185">Reference proteome</keyword>
<reference evidence="2" key="1">
    <citation type="submission" date="2015-04" db="UniProtKB">
        <authorList>
            <consortium name="EnsemblPlants"/>
        </authorList>
    </citation>
    <scope>IDENTIFICATION</scope>
    <source>
        <strain evidence="2">SL10</strain>
    </source>
</reference>
<proteinExistence type="predicted"/>
<dbReference type="EnsemblPlants" id="ONIVA06G17560.1">
    <property type="protein sequence ID" value="ONIVA06G17560.1"/>
    <property type="gene ID" value="ONIVA06G17560"/>
</dbReference>
<sequence length="266" mass="29365">MEPVASRRLPLGLAKLRCFPLKLAGPAAAATAVRSQWLPSSSSHQASGDCRRLLASSMSTAAAISSPSPSHADLVLQDLCRIEHPQARGNQKVKLDVGGSSQSSVSCSLHQACITGGSLCLIFLPGAIFGSTNGASVKQKVYGNGTFLREGIYEFNLKIGKQYIYIHRILYEFNIKVIYSHILSYHNINNVGPYFWWVLHAVIIIKAMKGSRLPAAWQLLFRISLPINCYCLCGICMLFITVYGMLFMKVKPWIYFPFIIGGYKID</sequence>
<keyword evidence="1" id="KW-1133">Transmembrane helix</keyword>
<dbReference type="Proteomes" id="UP000006591">
    <property type="component" value="Chromosome 6"/>
</dbReference>